<dbReference type="Proteomes" id="UP000244817">
    <property type="component" value="Unassembled WGS sequence"/>
</dbReference>
<keyword evidence="2 3" id="KW-0732">Signal</keyword>
<protein>
    <submittedName>
        <fullName evidence="4">VacJ like lipoprotein</fullName>
    </submittedName>
</protein>
<evidence type="ECO:0000313" key="5">
    <source>
        <dbReference type="Proteomes" id="UP000244817"/>
    </source>
</evidence>
<dbReference type="InterPro" id="IPR007428">
    <property type="entry name" value="MlaA"/>
</dbReference>
<reference evidence="4 5" key="1">
    <citation type="submission" date="2018-04" db="EMBL/GenBank/DDBJ databases">
        <title>Pelagivirga bohaiensis gen. nov., sp. nov., a bacterium isolated from the Bohai Sea.</title>
        <authorList>
            <person name="Ji X."/>
        </authorList>
    </citation>
    <scope>NUCLEOTIDE SEQUENCE [LARGE SCALE GENOMIC DNA]</scope>
    <source>
        <strain evidence="4 5">BH-SD16</strain>
    </source>
</reference>
<dbReference type="PROSITE" id="PS51257">
    <property type="entry name" value="PROKAR_LIPOPROTEIN"/>
    <property type="match status" value="1"/>
</dbReference>
<dbReference type="EMBL" id="QCYG01000006">
    <property type="protein sequence ID" value="PVA06319.1"/>
    <property type="molecule type" value="Genomic_DNA"/>
</dbReference>
<dbReference type="Pfam" id="PF04333">
    <property type="entry name" value="MlaA"/>
    <property type="match status" value="1"/>
</dbReference>
<organism evidence="4 5">
    <name type="scientific">Thalassorhabdomicrobium marinisediminis</name>
    <dbReference type="NCBI Taxonomy" id="2170577"/>
    <lineage>
        <taxon>Bacteria</taxon>
        <taxon>Pseudomonadati</taxon>
        <taxon>Pseudomonadota</taxon>
        <taxon>Alphaproteobacteria</taxon>
        <taxon>Rhodobacterales</taxon>
        <taxon>Paracoccaceae</taxon>
        <taxon>Thalassorhabdomicrobium</taxon>
    </lineage>
</organism>
<evidence type="ECO:0000256" key="3">
    <source>
        <dbReference type="SAM" id="SignalP"/>
    </source>
</evidence>
<evidence type="ECO:0000256" key="2">
    <source>
        <dbReference type="ARBA" id="ARBA00022729"/>
    </source>
</evidence>
<evidence type="ECO:0000313" key="4">
    <source>
        <dbReference type="EMBL" id="PVA06319.1"/>
    </source>
</evidence>
<dbReference type="PRINTS" id="PR01805">
    <property type="entry name" value="VACJLIPOPROT"/>
</dbReference>
<comment type="caution">
    <text evidence="4">The sequence shown here is derived from an EMBL/GenBank/DDBJ whole genome shotgun (WGS) entry which is preliminary data.</text>
</comment>
<name>A0A2T7FVY9_9RHOB</name>
<accession>A0A2T7FVY9</accession>
<dbReference type="GO" id="GO:0120010">
    <property type="term" value="P:intermembrane phospholipid transfer"/>
    <property type="evidence" value="ECO:0007669"/>
    <property type="project" value="TreeGrafter"/>
</dbReference>
<dbReference type="OrthoDB" id="9785326at2"/>
<evidence type="ECO:0000256" key="1">
    <source>
        <dbReference type="ARBA" id="ARBA00010634"/>
    </source>
</evidence>
<feature type="signal peptide" evidence="3">
    <location>
        <begin position="1"/>
        <end position="19"/>
    </location>
</feature>
<dbReference type="RefSeq" id="WP_108641098.1">
    <property type="nucleotide sequence ID" value="NZ_QCYG01000006.1"/>
</dbReference>
<comment type="similarity">
    <text evidence="1">Belongs to the MlaA family.</text>
</comment>
<dbReference type="PANTHER" id="PTHR30035">
    <property type="entry name" value="LIPOPROTEIN VACJ-RELATED"/>
    <property type="match status" value="1"/>
</dbReference>
<keyword evidence="5" id="KW-1185">Reference proteome</keyword>
<dbReference type="GO" id="GO:0016020">
    <property type="term" value="C:membrane"/>
    <property type="evidence" value="ECO:0007669"/>
    <property type="project" value="InterPro"/>
</dbReference>
<gene>
    <name evidence="4" type="ORF">DC363_10455</name>
</gene>
<dbReference type="AlphaFoldDB" id="A0A2T7FVY9"/>
<feature type="chain" id="PRO_5015643703" evidence="3">
    <location>
        <begin position="20"/>
        <end position="249"/>
    </location>
</feature>
<dbReference type="PANTHER" id="PTHR30035:SF3">
    <property type="entry name" value="INTERMEMBRANE PHOSPHOLIPID TRANSPORT SYSTEM LIPOPROTEIN MLAA"/>
    <property type="match status" value="1"/>
</dbReference>
<sequence length="249" mass="26412">MFPIPFRFRALLLVTLVSACTAPDPGAVFNDPYEENNRVIHAFNKSLDSAFLRPSGGVTASLPDGVTDPIVNFADNAGLPGAVANGVLQANLEGAAINTLRFVLNTTLGVGGLLDPASSIGLTEQDTDFGETLAVWGFDEGAYLEIPVYGPSTERDAAGRLVDLFLDPLGAVGLPAQVKYGPLARVATLAVRRGDYKDTIDGLLYDSADSYSQARLVYLQNRRFELGEAPPAATEIDPFSGDVSLEGFE</sequence>
<keyword evidence="4" id="KW-0449">Lipoprotein</keyword>
<proteinExistence type="inferred from homology"/>